<dbReference type="EMBL" id="CAJZAF010000006">
    <property type="protein sequence ID" value="CAG9168799.1"/>
    <property type="molecule type" value="Genomic_DNA"/>
</dbReference>
<protein>
    <recommendedName>
        <fullName evidence="3">Glycosyl transferase, group 1</fullName>
    </recommendedName>
</protein>
<accession>A0ABN7Y5W9</accession>
<dbReference type="CDD" id="cd03801">
    <property type="entry name" value="GT4_PimA-like"/>
    <property type="match status" value="1"/>
</dbReference>
<evidence type="ECO:0008006" key="3">
    <source>
        <dbReference type="Google" id="ProtNLM"/>
    </source>
</evidence>
<evidence type="ECO:0000313" key="1">
    <source>
        <dbReference type="EMBL" id="CAG9168799.1"/>
    </source>
</evidence>
<dbReference type="PANTHER" id="PTHR45947:SF3">
    <property type="entry name" value="SULFOQUINOVOSYL TRANSFERASE SQD2"/>
    <property type="match status" value="1"/>
</dbReference>
<sequence length="374" mass="41961">MPTVVVVQRRLPHYRVSFFSQLRAELRNRGIRLRLVYGEPTVAEKKKNDSGFLDWANQIPTRYLLDGRLCWLQLPSAMRRADLLVLTAENKLLSNLPIQYFSRHQKVVLWGHGANLQGDPNSIRERFKKLVARRADWWFAYTGLSLPLISRTGFPADRVSVLQNSIDTAELADLHAAVTPRTQDCIRTKYGLHTGPIGAFIGSLYADKRIDFLLEASLRVRARIPDFQLLIVGDGPLRPQVDQFCERHPWAHALGPQLGADKVGALSLARVILNPGLVGLGILDSFVTGTPMVTTDCGLHSPEIAYLESGINGLMSSNSIDDYVAHISRLLRDDNEWDRLREGCKASSRLYTLENMVKNFSDGIESCLAAPKHR</sequence>
<dbReference type="Pfam" id="PF13692">
    <property type="entry name" value="Glyco_trans_1_4"/>
    <property type="match status" value="1"/>
</dbReference>
<reference evidence="1 2" key="1">
    <citation type="submission" date="2021-08" db="EMBL/GenBank/DDBJ databases">
        <authorList>
            <person name="Peeters C."/>
        </authorList>
    </citation>
    <scope>NUCLEOTIDE SEQUENCE [LARGE SCALE GENOMIC DNA]</scope>
    <source>
        <strain evidence="1 2">LMG 23994</strain>
    </source>
</reference>
<dbReference type="Gene3D" id="3.40.50.2000">
    <property type="entry name" value="Glycogen Phosphorylase B"/>
    <property type="match status" value="2"/>
</dbReference>
<dbReference type="SUPFAM" id="SSF53756">
    <property type="entry name" value="UDP-Glycosyltransferase/glycogen phosphorylase"/>
    <property type="match status" value="1"/>
</dbReference>
<dbReference type="PANTHER" id="PTHR45947">
    <property type="entry name" value="SULFOQUINOVOSYL TRANSFERASE SQD2"/>
    <property type="match status" value="1"/>
</dbReference>
<evidence type="ECO:0000313" key="2">
    <source>
        <dbReference type="Proteomes" id="UP000701702"/>
    </source>
</evidence>
<proteinExistence type="predicted"/>
<dbReference type="InterPro" id="IPR050194">
    <property type="entry name" value="Glycosyltransferase_grp1"/>
</dbReference>
<gene>
    <name evidence="1" type="ORF">LMG23994_01429</name>
</gene>
<comment type="caution">
    <text evidence="1">The sequence shown here is derived from an EMBL/GenBank/DDBJ whole genome shotgun (WGS) entry which is preliminary data.</text>
</comment>
<name>A0ABN7Y5W9_9BURK</name>
<organism evidence="1 2">
    <name type="scientific">Cupriavidus pinatubonensis</name>
    <dbReference type="NCBI Taxonomy" id="248026"/>
    <lineage>
        <taxon>Bacteria</taxon>
        <taxon>Pseudomonadati</taxon>
        <taxon>Pseudomonadota</taxon>
        <taxon>Betaproteobacteria</taxon>
        <taxon>Burkholderiales</taxon>
        <taxon>Burkholderiaceae</taxon>
        <taxon>Cupriavidus</taxon>
    </lineage>
</organism>
<dbReference type="Proteomes" id="UP000701702">
    <property type="component" value="Unassembled WGS sequence"/>
</dbReference>
<keyword evidence="2" id="KW-1185">Reference proteome</keyword>